<accession>A0AAE1EYM5</accession>
<feature type="region of interest" description="Disordered" evidence="1">
    <location>
        <begin position="143"/>
        <end position="229"/>
    </location>
</feature>
<feature type="region of interest" description="Disordered" evidence="1">
    <location>
        <begin position="289"/>
        <end position="330"/>
    </location>
</feature>
<name>A0AAE1EYM5_PETCI</name>
<proteinExistence type="predicted"/>
<gene>
    <name evidence="2" type="ORF">Pcinc_030474</name>
</gene>
<dbReference type="AlphaFoldDB" id="A0AAE1EYM5"/>
<protein>
    <submittedName>
        <fullName evidence="2">Uncharacterized protein</fullName>
    </submittedName>
</protein>
<evidence type="ECO:0000313" key="3">
    <source>
        <dbReference type="Proteomes" id="UP001286313"/>
    </source>
</evidence>
<keyword evidence="3" id="KW-1185">Reference proteome</keyword>
<dbReference type="EMBL" id="JAWQEG010003937">
    <property type="protein sequence ID" value="KAK3863795.1"/>
    <property type="molecule type" value="Genomic_DNA"/>
</dbReference>
<feature type="compositionally biased region" description="Acidic residues" evidence="1">
    <location>
        <begin position="152"/>
        <end position="165"/>
    </location>
</feature>
<comment type="caution">
    <text evidence="2">The sequence shown here is derived from an EMBL/GenBank/DDBJ whole genome shotgun (WGS) entry which is preliminary data.</text>
</comment>
<feature type="compositionally biased region" description="Polar residues" evidence="1">
    <location>
        <begin position="169"/>
        <end position="185"/>
    </location>
</feature>
<feature type="compositionally biased region" description="Polar residues" evidence="1">
    <location>
        <begin position="311"/>
        <end position="323"/>
    </location>
</feature>
<dbReference type="Proteomes" id="UP001286313">
    <property type="component" value="Unassembled WGS sequence"/>
</dbReference>
<evidence type="ECO:0000256" key="1">
    <source>
        <dbReference type="SAM" id="MobiDB-lite"/>
    </source>
</evidence>
<organism evidence="2 3">
    <name type="scientific">Petrolisthes cinctipes</name>
    <name type="common">Flat porcelain crab</name>
    <dbReference type="NCBI Taxonomy" id="88211"/>
    <lineage>
        <taxon>Eukaryota</taxon>
        <taxon>Metazoa</taxon>
        <taxon>Ecdysozoa</taxon>
        <taxon>Arthropoda</taxon>
        <taxon>Crustacea</taxon>
        <taxon>Multicrustacea</taxon>
        <taxon>Malacostraca</taxon>
        <taxon>Eumalacostraca</taxon>
        <taxon>Eucarida</taxon>
        <taxon>Decapoda</taxon>
        <taxon>Pleocyemata</taxon>
        <taxon>Anomura</taxon>
        <taxon>Galatheoidea</taxon>
        <taxon>Porcellanidae</taxon>
        <taxon>Petrolisthes</taxon>
    </lineage>
</organism>
<reference evidence="2" key="1">
    <citation type="submission" date="2023-10" db="EMBL/GenBank/DDBJ databases">
        <title>Genome assemblies of two species of porcelain crab, Petrolisthes cinctipes and Petrolisthes manimaculis (Anomura: Porcellanidae).</title>
        <authorList>
            <person name="Angst P."/>
        </authorList>
    </citation>
    <scope>NUCLEOTIDE SEQUENCE</scope>
    <source>
        <strain evidence="2">PB745_01</strain>
        <tissue evidence="2">Gill</tissue>
    </source>
</reference>
<sequence length="363" mass="39287">MQVGYRSAQGRLKSGLGSALVAHSLSGPHTPVSALQTGPCVVAPSLFLRCDVFDCLVPGYGVKISTDGHRHCSLHAAYWSTEGYDPEACEVCSPWVRELKEAPQKTRNSLNFLALIWKAWKLGLCVTWNPELGTSLPIMRHRTVSTDRTTEDPPDSVDSEMEVEDAPQARSSTLPPATGTPSSSDHGSREKSRERSRDKRERKDKKRRHRGSSSSSSPQRKKSLSRDAVASLSTQIQGLVSSLTDMLYRMIDSRLPDRSCQPSPASSLNSKLHVAREEAELTQELGFVEAHPPPEGEPSGHKRRVIPNLPGSDSNTQPSPRITATTTASGLGSGHSLGHALNLGHSLGLSSFHCLGPGWGHNG</sequence>
<feature type="compositionally biased region" description="Basic and acidic residues" evidence="1">
    <location>
        <begin position="186"/>
        <end position="201"/>
    </location>
</feature>
<feature type="compositionally biased region" description="Basic residues" evidence="1">
    <location>
        <begin position="202"/>
        <end position="211"/>
    </location>
</feature>
<evidence type="ECO:0000313" key="2">
    <source>
        <dbReference type="EMBL" id="KAK3863795.1"/>
    </source>
</evidence>